<comment type="caution">
    <text evidence="1">The sequence shown here is derived from an EMBL/GenBank/DDBJ whole genome shotgun (WGS) entry which is preliminary data.</text>
</comment>
<dbReference type="Proteomes" id="UP001167796">
    <property type="component" value="Unassembled WGS sequence"/>
</dbReference>
<proteinExistence type="predicted"/>
<name>A0ABT9A7Y6_9BACT</name>
<accession>A0ABT9A7Y6</accession>
<organism evidence="1 2">
    <name type="scientific">Hymenobacter mellowenesis</name>
    <dbReference type="NCBI Taxonomy" id="3063995"/>
    <lineage>
        <taxon>Bacteria</taxon>
        <taxon>Pseudomonadati</taxon>
        <taxon>Bacteroidota</taxon>
        <taxon>Cytophagia</taxon>
        <taxon>Cytophagales</taxon>
        <taxon>Hymenobacteraceae</taxon>
        <taxon>Hymenobacter</taxon>
    </lineage>
</organism>
<dbReference type="RefSeq" id="WP_305010641.1">
    <property type="nucleotide sequence ID" value="NZ_JAUQSX010000002.1"/>
</dbReference>
<reference evidence="1" key="1">
    <citation type="submission" date="2023-07" db="EMBL/GenBank/DDBJ databases">
        <authorList>
            <person name="Kim M.K."/>
        </authorList>
    </citation>
    <scope>NUCLEOTIDE SEQUENCE</scope>
    <source>
        <strain evidence="1">M29</strain>
    </source>
</reference>
<sequence length="57" mass="6609">MGGIRWNTVHFKRNPSRDEVKAQLLEITGLALRFDEEFEEYLKVIHPARPDIVATIS</sequence>
<evidence type="ECO:0000313" key="1">
    <source>
        <dbReference type="EMBL" id="MDO7845956.1"/>
    </source>
</evidence>
<gene>
    <name evidence="1" type="ORF">Q5H92_06280</name>
</gene>
<evidence type="ECO:0000313" key="2">
    <source>
        <dbReference type="Proteomes" id="UP001167796"/>
    </source>
</evidence>
<keyword evidence="2" id="KW-1185">Reference proteome</keyword>
<dbReference type="EMBL" id="JAUQSX010000002">
    <property type="protein sequence ID" value="MDO7845956.1"/>
    <property type="molecule type" value="Genomic_DNA"/>
</dbReference>
<protein>
    <submittedName>
        <fullName evidence="1">Uncharacterized protein</fullName>
    </submittedName>
</protein>